<evidence type="ECO:0000259" key="2">
    <source>
        <dbReference type="PROSITE" id="PS50943"/>
    </source>
</evidence>
<keyword evidence="1" id="KW-0238">DNA-binding</keyword>
<organism evidence="3 4">
    <name type="scientific">Eubacterium segne</name>
    <dbReference type="NCBI Taxonomy" id="2763045"/>
    <lineage>
        <taxon>Bacteria</taxon>
        <taxon>Bacillati</taxon>
        <taxon>Bacillota</taxon>
        <taxon>Clostridia</taxon>
        <taxon>Eubacteriales</taxon>
        <taxon>Eubacteriaceae</taxon>
        <taxon>Eubacterium</taxon>
    </lineage>
</organism>
<dbReference type="EMBL" id="JACOOZ010000002">
    <property type="protein sequence ID" value="MBC5666992.1"/>
    <property type="molecule type" value="Genomic_DNA"/>
</dbReference>
<dbReference type="Gene3D" id="1.10.260.40">
    <property type="entry name" value="lambda repressor-like DNA-binding domains"/>
    <property type="match status" value="1"/>
</dbReference>
<dbReference type="PANTHER" id="PTHR46558:SF4">
    <property type="entry name" value="DNA-BIDING PHAGE PROTEIN"/>
    <property type="match status" value="1"/>
</dbReference>
<evidence type="ECO:0000256" key="1">
    <source>
        <dbReference type="ARBA" id="ARBA00023125"/>
    </source>
</evidence>
<dbReference type="InterPro" id="IPR001387">
    <property type="entry name" value="Cro/C1-type_HTH"/>
</dbReference>
<keyword evidence="4" id="KW-1185">Reference proteome</keyword>
<evidence type="ECO:0000313" key="4">
    <source>
        <dbReference type="Proteomes" id="UP000597877"/>
    </source>
</evidence>
<dbReference type="PROSITE" id="PS50943">
    <property type="entry name" value="HTH_CROC1"/>
    <property type="match status" value="1"/>
</dbReference>
<protein>
    <submittedName>
        <fullName evidence="3">Helix-turn-helix transcriptional regulator</fullName>
    </submittedName>
</protein>
<dbReference type="Pfam" id="PF12844">
    <property type="entry name" value="HTH_19"/>
    <property type="match status" value="1"/>
</dbReference>
<evidence type="ECO:0000313" key="3">
    <source>
        <dbReference type="EMBL" id="MBC5666992.1"/>
    </source>
</evidence>
<name>A0ABR7F062_9FIRM</name>
<gene>
    <name evidence="3" type="ORF">H8S00_03170</name>
</gene>
<dbReference type="RefSeq" id="WP_021953406.1">
    <property type="nucleotide sequence ID" value="NZ_JACOOZ010000002.1"/>
</dbReference>
<sequence>MLSEERKRNLETGNRVREIRNGMDYTQTAMANELDVSLSAYKKIESGTMAITINMLKTLNEKFGVSADYILFGKEEHIEDIDEFVDSLSEEEGREIYEELIDYFVNQKKKTYIVK</sequence>
<dbReference type="Proteomes" id="UP000597877">
    <property type="component" value="Unassembled WGS sequence"/>
</dbReference>
<dbReference type="InterPro" id="IPR010982">
    <property type="entry name" value="Lambda_DNA-bd_dom_sf"/>
</dbReference>
<comment type="caution">
    <text evidence="3">The sequence shown here is derived from an EMBL/GenBank/DDBJ whole genome shotgun (WGS) entry which is preliminary data.</text>
</comment>
<proteinExistence type="predicted"/>
<reference evidence="3 4" key="1">
    <citation type="submission" date="2020-08" db="EMBL/GenBank/DDBJ databases">
        <title>Genome public.</title>
        <authorList>
            <person name="Liu C."/>
            <person name="Sun Q."/>
        </authorList>
    </citation>
    <scope>NUCLEOTIDE SEQUENCE [LARGE SCALE GENOMIC DNA]</scope>
    <source>
        <strain evidence="3 4">BX4</strain>
    </source>
</reference>
<dbReference type="PANTHER" id="PTHR46558">
    <property type="entry name" value="TRACRIPTIONAL REGULATORY PROTEIN-RELATED-RELATED"/>
    <property type="match status" value="1"/>
</dbReference>
<dbReference type="CDD" id="cd00093">
    <property type="entry name" value="HTH_XRE"/>
    <property type="match status" value="1"/>
</dbReference>
<accession>A0ABR7F062</accession>
<dbReference type="SUPFAM" id="SSF47413">
    <property type="entry name" value="lambda repressor-like DNA-binding domains"/>
    <property type="match status" value="1"/>
</dbReference>
<feature type="domain" description="HTH cro/C1-type" evidence="2">
    <location>
        <begin position="16"/>
        <end position="70"/>
    </location>
</feature>
<dbReference type="SMART" id="SM00530">
    <property type="entry name" value="HTH_XRE"/>
    <property type="match status" value="1"/>
</dbReference>